<dbReference type="Proteomes" id="UP000192721">
    <property type="component" value="Unassembled WGS sequence"/>
</dbReference>
<proteinExistence type="inferred from homology"/>
<accession>A0A1W0D4J7</accession>
<protein>
    <recommendedName>
        <fullName evidence="1">Protein Smg homolog</fullName>
    </recommendedName>
</protein>
<dbReference type="RefSeq" id="WP_043635604.1">
    <property type="nucleotide sequence ID" value="NZ_CP109905.1"/>
</dbReference>
<dbReference type="InterPro" id="IPR007456">
    <property type="entry name" value="Smg"/>
</dbReference>
<dbReference type="HAMAP" id="MF_00598">
    <property type="entry name" value="Smg"/>
    <property type="match status" value="1"/>
</dbReference>
<evidence type="ECO:0000256" key="1">
    <source>
        <dbReference type="HAMAP-Rule" id="MF_00598"/>
    </source>
</evidence>
<organism evidence="2 3">
    <name type="scientific">Chromobacterium haemolyticum</name>
    <dbReference type="NCBI Taxonomy" id="394935"/>
    <lineage>
        <taxon>Bacteria</taxon>
        <taxon>Pseudomonadati</taxon>
        <taxon>Pseudomonadota</taxon>
        <taxon>Betaproteobacteria</taxon>
        <taxon>Neisseriales</taxon>
        <taxon>Chromobacteriaceae</taxon>
        <taxon>Chromobacterium</taxon>
    </lineage>
</organism>
<sequence>MFDVLAFLFEQFRDPDAFGDRGALMRQLEAAGFEDEEINDALDWLDGISGLDDSVYVGANEASGMRVYAEDELEHLPADVRGLLQFLEDHGALTPAQREMVIDRLMELHGDDINVGSAKLVALMVLWAQQAELPILLGEALLDAVHGEPTMQ</sequence>
<dbReference type="PANTHER" id="PTHR38692:SF1">
    <property type="entry name" value="PROTEIN SMG"/>
    <property type="match status" value="1"/>
</dbReference>
<dbReference type="Pfam" id="PF04361">
    <property type="entry name" value="DUF494"/>
    <property type="match status" value="1"/>
</dbReference>
<name>A0A1W0D4J7_9NEIS</name>
<comment type="similarity">
    <text evidence="1">Belongs to the Smg family.</text>
</comment>
<dbReference type="EMBL" id="MUKV01000006">
    <property type="protein sequence ID" value="OQS41955.1"/>
    <property type="molecule type" value="Genomic_DNA"/>
</dbReference>
<reference evidence="2 3" key="1">
    <citation type="submission" date="2017-02" db="EMBL/GenBank/DDBJ databases">
        <title>Chromobacterium haemolyticum H5244.</title>
        <authorList>
            <person name="Gulvik C.A."/>
        </authorList>
    </citation>
    <scope>NUCLEOTIDE SEQUENCE [LARGE SCALE GENOMIC DNA]</scope>
    <source>
        <strain evidence="2 3">H5244</strain>
    </source>
</reference>
<comment type="caution">
    <text evidence="2">The sequence shown here is derived from an EMBL/GenBank/DDBJ whole genome shotgun (WGS) entry which is preliminary data.</text>
</comment>
<dbReference type="AlphaFoldDB" id="A0A1W0D4J7"/>
<evidence type="ECO:0000313" key="2">
    <source>
        <dbReference type="EMBL" id="OQS41955.1"/>
    </source>
</evidence>
<gene>
    <name evidence="1" type="primary">smg</name>
    <name evidence="2" type="ORF">B0T45_06870</name>
</gene>
<dbReference type="PANTHER" id="PTHR38692">
    <property type="entry name" value="PROTEIN SMG"/>
    <property type="match status" value="1"/>
</dbReference>
<evidence type="ECO:0000313" key="3">
    <source>
        <dbReference type="Proteomes" id="UP000192721"/>
    </source>
</evidence>